<evidence type="ECO:0000313" key="7">
    <source>
        <dbReference type="EMBL" id="VCU68321.1"/>
    </source>
</evidence>
<evidence type="ECO:0000256" key="2">
    <source>
        <dbReference type="ARBA" id="ARBA00023015"/>
    </source>
</evidence>
<dbReference type="EMBL" id="UWPJ01000005">
    <property type="protein sequence ID" value="VCU68321.1"/>
    <property type="molecule type" value="Genomic_DNA"/>
</dbReference>
<dbReference type="InterPro" id="IPR039425">
    <property type="entry name" value="RNA_pol_sigma-70-like"/>
</dbReference>
<keyword evidence="3" id="KW-0731">Sigma factor</keyword>
<dbReference type="PANTHER" id="PTHR43133">
    <property type="entry name" value="RNA POLYMERASE ECF-TYPE SIGMA FACTO"/>
    <property type="match status" value="1"/>
</dbReference>
<evidence type="ECO:0000313" key="8">
    <source>
        <dbReference type="Proteomes" id="UP000277294"/>
    </source>
</evidence>
<dbReference type="GO" id="GO:0003677">
    <property type="term" value="F:DNA binding"/>
    <property type="evidence" value="ECO:0007669"/>
    <property type="project" value="InterPro"/>
</dbReference>
<comment type="similarity">
    <text evidence="1">Belongs to the sigma-70 factor family. ECF subfamily.</text>
</comment>
<proteinExistence type="inferred from homology"/>
<accession>A0A3P4AXQ4</accession>
<dbReference type="InterPro" id="IPR013324">
    <property type="entry name" value="RNA_pol_sigma_r3/r4-like"/>
</dbReference>
<evidence type="ECO:0000256" key="1">
    <source>
        <dbReference type="ARBA" id="ARBA00010641"/>
    </source>
</evidence>
<dbReference type="Pfam" id="PF08281">
    <property type="entry name" value="Sigma70_r4_2"/>
    <property type="match status" value="1"/>
</dbReference>
<dbReference type="OrthoDB" id="8654550at2"/>
<dbReference type="Gene3D" id="1.10.10.10">
    <property type="entry name" value="Winged helix-like DNA-binding domain superfamily/Winged helix DNA-binding domain"/>
    <property type="match status" value="1"/>
</dbReference>
<dbReference type="Gene3D" id="1.10.1740.10">
    <property type="match status" value="1"/>
</dbReference>
<organism evidence="7 8">
    <name type="scientific">Pigmentiphaga humi</name>
    <dbReference type="NCBI Taxonomy" id="2478468"/>
    <lineage>
        <taxon>Bacteria</taxon>
        <taxon>Pseudomonadati</taxon>
        <taxon>Pseudomonadota</taxon>
        <taxon>Betaproteobacteria</taxon>
        <taxon>Burkholderiales</taxon>
        <taxon>Alcaligenaceae</taxon>
        <taxon>Pigmentiphaga</taxon>
    </lineage>
</organism>
<name>A0A3P4AXQ4_9BURK</name>
<dbReference type="InterPro" id="IPR013325">
    <property type="entry name" value="RNA_pol_sigma_r2"/>
</dbReference>
<evidence type="ECO:0000256" key="4">
    <source>
        <dbReference type="ARBA" id="ARBA00023163"/>
    </source>
</evidence>
<feature type="domain" description="RNA polymerase sigma-70 region 2" evidence="5">
    <location>
        <begin position="15"/>
        <end position="81"/>
    </location>
</feature>
<keyword evidence="2" id="KW-0805">Transcription regulation</keyword>
<sequence>MSSSLSSSTRYVEAMYASHHSWLVNWLRRKLDTHERAADLAHDTFIRLLSTPRQPGSVHEPRAYLTAIAKGLVIDHYRRQELEQAYLQSIALLPEELAPAPELRLQILETLLRIDSALGALPAKAREAFLLSQLDGLTYAEIAVRLELSLATVKRHMLKAFRACLDAA</sequence>
<protein>
    <submittedName>
        <fullName evidence="7">Putative RNA polymerase sigma factor FecI</fullName>
    </submittedName>
</protein>
<feature type="domain" description="RNA polymerase sigma factor 70 region 4 type 2" evidence="6">
    <location>
        <begin position="112"/>
        <end position="164"/>
    </location>
</feature>
<dbReference type="GO" id="GO:0016987">
    <property type="term" value="F:sigma factor activity"/>
    <property type="evidence" value="ECO:0007669"/>
    <property type="project" value="UniProtKB-KW"/>
</dbReference>
<keyword evidence="8" id="KW-1185">Reference proteome</keyword>
<dbReference type="NCBIfam" id="NF009180">
    <property type="entry name" value="PRK12528.1"/>
    <property type="match status" value="1"/>
</dbReference>
<dbReference type="PANTHER" id="PTHR43133:SF63">
    <property type="entry name" value="RNA POLYMERASE SIGMA FACTOR FECI-RELATED"/>
    <property type="match status" value="1"/>
</dbReference>
<dbReference type="RefSeq" id="WP_124077541.1">
    <property type="nucleotide sequence ID" value="NZ_UWPJ01000005.1"/>
</dbReference>
<dbReference type="NCBIfam" id="TIGR02937">
    <property type="entry name" value="sigma70-ECF"/>
    <property type="match status" value="1"/>
</dbReference>
<dbReference type="SUPFAM" id="SSF88946">
    <property type="entry name" value="Sigma2 domain of RNA polymerase sigma factors"/>
    <property type="match status" value="1"/>
</dbReference>
<evidence type="ECO:0000256" key="3">
    <source>
        <dbReference type="ARBA" id="ARBA00023082"/>
    </source>
</evidence>
<dbReference type="Proteomes" id="UP000277294">
    <property type="component" value="Unassembled WGS sequence"/>
</dbReference>
<dbReference type="InterPro" id="IPR036388">
    <property type="entry name" value="WH-like_DNA-bd_sf"/>
</dbReference>
<evidence type="ECO:0000259" key="6">
    <source>
        <dbReference type="Pfam" id="PF08281"/>
    </source>
</evidence>
<dbReference type="InterPro" id="IPR014284">
    <property type="entry name" value="RNA_pol_sigma-70_dom"/>
</dbReference>
<gene>
    <name evidence="7" type="primary">fecI_3</name>
    <name evidence="7" type="ORF">PIGHUM_00372</name>
</gene>
<dbReference type="AlphaFoldDB" id="A0A3P4AXQ4"/>
<keyword evidence="4" id="KW-0804">Transcription</keyword>
<dbReference type="InterPro" id="IPR013249">
    <property type="entry name" value="RNA_pol_sigma70_r4_t2"/>
</dbReference>
<dbReference type="InterPro" id="IPR007627">
    <property type="entry name" value="RNA_pol_sigma70_r2"/>
</dbReference>
<dbReference type="Pfam" id="PF04542">
    <property type="entry name" value="Sigma70_r2"/>
    <property type="match status" value="1"/>
</dbReference>
<evidence type="ECO:0000259" key="5">
    <source>
        <dbReference type="Pfam" id="PF04542"/>
    </source>
</evidence>
<dbReference type="SUPFAM" id="SSF88659">
    <property type="entry name" value="Sigma3 and sigma4 domains of RNA polymerase sigma factors"/>
    <property type="match status" value="1"/>
</dbReference>
<dbReference type="GO" id="GO:0006352">
    <property type="term" value="P:DNA-templated transcription initiation"/>
    <property type="evidence" value="ECO:0007669"/>
    <property type="project" value="InterPro"/>
</dbReference>
<reference evidence="7 8" key="1">
    <citation type="submission" date="2018-10" db="EMBL/GenBank/DDBJ databases">
        <authorList>
            <person name="Criscuolo A."/>
        </authorList>
    </citation>
    <scope>NUCLEOTIDE SEQUENCE [LARGE SCALE GENOMIC DNA]</scope>
    <source>
        <strain evidence="7">DnA1</strain>
    </source>
</reference>